<dbReference type="PANTHER" id="PTHR43080:SF2">
    <property type="entry name" value="CBS DOMAIN-CONTAINING PROTEIN"/>
    <property type="match status" value="1"/>
</dbReference>
<dbReference type="Pfam" id="PF00571">
    <property type="entry name" value="CBS"/>
    <property type="match status" value="2"/>
</dbReference>
<dbReference type="SMART" id="SM00116">
    <property type="entry name" value="CBS"/>
    <property type="match status" value="2"/>
</dbReference>
<evidence type="ECO:0000259" key="3">
    <source>
        <dbReference type="PROSITE" id="PS51371"/>
    </source>
</evidence>
<evidence type="ECO:0000256" key="1">
    <source>
        <dbReference type="ARBA" id="ARBA00023122"/>
    </source>
</evidence>
<evidence type="ECO:0000313" key="5">
    <source>
        <dbReference type="Proteomes" id="UP000287233"/>
    </source>
</evidence>
<name>A0A410FUF1_BIPS1</name>
<evidence type="ECO:0000256" key="2">
    <source>
        <dbReference type="PROSITE-ProRule" id="PRU00703"/>
    </source>
</evidence>
<dbReference type="EMBL" id="CP034928">
    <property type="protein sequence ID" value="QAA76624.1"/>
    <property type="molecule type" value="Genomic_DNA"/>
</dbReference>
<feature type="domain" description="CBS" evidence="3">
    <location>
        <begin position="11"/>
        <end position="68"/>
    </location>
</feature>
<protein>
    <recommendedName>
        <fullName evidence="3">CBS domain-containing protein</fullName>
    </recommendedName>
</protein>
<dbReference type="InterPro" id="IPR051257">
    <property type="entry name" value="Diverse_CBS-Domain"/>
</dbReference>
<gene>
    <name evidence="4" type="ORF">BIP78_0858</name>
</gene>
<keyword evidence="1 2" id="KW-0129">CBS domain</keyword>
<dbReference type="Proteomes" id="UP000287233">
    <property type="component" value="Chromosome"/>
</dbReference>
<evidence type="ECO:0000313" key="4">
    <source>
        <dbReference type="EMBL" id="QAA76624.1"/>
    </source>
</evidence>
<dbReference type="AlphaFoldDB" id="A0A410FUF1"/>
<dbReference type="PROSITE" id="PS51371">
    <property type="entry name" value="CBS"/>
    <property type="match status" value="2"/>
</dbReference>
<accession>A0A410FUF1</accession>
<sequence length="149" mass="16940">MGEEVKAREFMRRDLTSVDLDTTVSHVIYLLHESGLASLPVLDEEGRVVGVISERDLIRAALPGYVDMLQSVAFLPSLNQLSRRLREIGDKPVSEFMSTEVIAARPDDNDLYLADLMIRKGLKQIPVLDDHKRLVGVVRRIDLLYRLRQ</sequence>
<dbReference type="PANTHER" id="PTHR43080">
    <property type="entry name" value="CBS DOMAIN-CONTAINING PROTEIN CBSX3, MITOCHONDRIAL"/>
    <property type="match status" value="1"/>
</dbReference>
<feature type="domain" description="CBS" evidence="3">
    <location>
        <begin position="97"/>
        <end position="149"/>
    </location>
</feature>
<proteinExistence type="predicted"/>
<reference evidence="5" key="1">
    <citation type="submission" date="2018-12" db="EMBL/GenBank/DDBJ databases">
        <title>Complete genome sequence of an uncultured bacterium of the candidate phylum Bipolaricaulota.</title>
        <authorList>
            <person name="Kadnikov V.V."/>
            <person name="Mardanov A.V."/>
            <person name="Beletsky A.V."/>
            <person name="Frank Y.A."/>
            <person name="Karnachuk O.V."/>
            <person name="Ravin N.V."/>
        </authorList>
    </citation>
    <scope>NUCLEOTIDE SEQUENCE [LARGE SCALE GENOMIC DNA]</scope>
</reference>
<dbReference type="SUPFAM" id="SSF54631">
    <property type="entry name" value="CBS-domain pair"/>
    <property type="match status" value="1"/>
</dbReference>
<dbReference type="Gene3D" id="3.10.580.10">
    <property type="entry name" value="CBS-domain"/>
    <property type="match status" value="1"/>
</dbReference>
<dbReference type="KEGG" id="bih:BIP78_0858"/>
<dbReference type="InterPro" id="IPR000644">
    <property type="entry name" value="CBS_dom"/>
</dbReference>
<organism evidence="4 5">
    <name type="scientific">Bipolaricaulis sibiricus</name>
    <dbReference type="NCBI Taxonomy" id="2501609"/>
    <lineage>
        <taxon>Bacteria</taxon>
        <taxon>Candidatus Bipolaricaulota</taxon>
        <taxon>Candidatus Bipolaricaulia</taxon>
        <taxon>Candidatus Bipolaricaulales</taxon>
        <taxon>Candidatus Bipolaricaulaceae</taxon>
        <taxon>Candidatus Bipolaricaulis</taxon>
    </lineage>
</organism>
<dbReference type="InterPro" id="IPR046342">
    <property type="entry name" value="CBS_dom_sf"/>
</dbReference>